<evidence type="ECO:0000313" key="3">
    <source>
        <dbReference type="Proteomes" id="UP000054621"/>
    </source>
</evidence>
<dbReference type="AlphaFoldDB" id="A0A0W0YDB1"/>
<evidence type="ECO:0000256" key="1">
    <source>
        <dbReference type="SAM" id="SignalP"/>
    </source>
</evidence>
<evidence type="ECO:0000313" key="2">
    <source>
        <dbReference type="EMBL" id="KTD54843.1"/>
    </source>
</evidence>
<dbReference type="SUPFAM" id="SSF56925">
    <property type="entry name" value="OMPA-like"/>
    <property type="match status" value="1"/>
</dbReference>
<keyword evidence="1" id="KW-0732">Signal</keyword>
<dbReference type="STRING" id="28087.Lsai_2435"/>
<gene>
    <name evidence="2" type="ORF">Lsai_2435</name>
</gene>
<accession>A0A0W0YDB1</accession>
<feature type="chain" id="PRO_5006917477" evidence="1">
    <location>
        <begin position="22"/>
        <end position="247"/>
    </location>
</feature>
<organism evidence="2 3">
    <name type="scientific">Legionella sainthelensi</name>
    <dbReference type="NCBI Taxonomy" id="28087"/>
    <lineage>
        <taxon>Bacteria</taxon>
        <taxon>Pseudomonadati</taxon>
        <taxon>Pseudomonadota</taxon>
        <taxon>Gammaproteobacteria</taxon>
        <taxon>Legionellales</taxon>
        <taxon>Legionellaceae</taxon>
        <taxon>Legionella</taxon>
    </lineage>
</organism>
<dbReference type="Gene3D" id="2.40.160.20">
    <property type="match status" value="1"/>
</dbReference>
<dbReference type="Proteomes" id="UP000054621">
    <property type="component" value="Unassembled WGS sequence"/>
</dbReference>
<comment type="caution">
    <text evidence="2">The sequence shown here is derived from an EMBL/GenBank/DDBJ whole genome shotgun (WGS) entry which is preliminary data.</text>
</comment>
<sequence>MIKKTAVLLAFTTIFSHAAFAGDMGVIEEGWKRVLTLSGGPSWSQNGETQTFFLQPDIQKTYDNQSSNSTLGSGEIFLGLQHSFNANFLGQIGLALAASSDAKLTGDIWEDADPDFNNYFYRYYVNHQHIAAKGKVLAAGMKLVQPYVSGSIGVGFNHSHNFVITPKIFEEVPAPPFNGYTKTSFTYTVGAGIQRAITTSLYASIGYEFADWGKSNLAAADGQTMNSGLSLNHLYTNQLQFGLTLVA</sequence>
<dbReference type="OrthoDB" id="5647782at2"/>
<reference evidence="2 3" key="1">
    <citation type="submission" date="2015-11" db="EMBL/GenBank/DDBJ databases">
        <title>Genomic analysis of 38 Legionella species identifies large and diverse effector repertoires.</title>
        <authorList>
            <person name="Burstein D."/>
            <person name="Amaro F."/>
            <person name="Zusman T."/>
            <person name="Lifshitz Z."/>
            <person name="Cohen O."/>
            <person name="Gilbert J.A."/>
            <person name="Pupko T."/>
            <person name="Shuman H.A."/>
            <person name="Segal G."/>
        </authorList>
    </citation>
    <scope>NUCLEOTIDE SEQUENCE [LARGE SCALE GENOMIC DNA]</scope>
    <source>
        <strain evidence="2 3">Mt.St.Helens-4</strain>
    </source>
</reference>
<dbReference type="InterPro" id="IPR011250">
    <property type="entry name" value="OMP/PagP_B-barrel"/>
</dbReference>
<feature type="signal peptide" evidence="1">
    <location>
        <begin position="1"/>
        <end position="21"/>
    </location>
</feature>
<proteinExistence type="predicted"/>
<dbReference type="eggNOG" id="COG3637">
    <property type="taxonomic scope" value="Bacteria"/>
</dbReference>
<dbReference type="RefSeq" id="WP_027270504.1">
    <property type="nucleotide sequence ID" value="NZ_CAAAJE010000008.1"/>
</dbReference>
<dbReference type="PATRIC" id="fig|28087.4.peg.2620"/>
<name>A0A0W0YDB1_9GAMM</name>
<protein>
    <submittedName>
        <fullName evidence="2">Uncharacterized protein</fullName>
    </submittedName>
</protein>
<dbReference type="EMBL" id="LNYV01000036">
    <property type="protein sequence ID" value="KTD54843.1"/>
    <property type="molecule type" value="Genomic_DNA"/>
</dbReference>